<dbReference type="AlphaFoldDB" id="A0A4Y7KVR4"/>
<evidence type="ECO:0000313" key="1">
    <source>
        <dbReference type="EMBL" id="RZC76956.1"/>
    </source>
</evidence>
<dbReference type="Gramene" id="RZC76956">
    <property type="protein sequence ID" value="RZC76956"/>
    <property type="gene ID" value="C5167_001352"/>
</dbReference>
<dbReference type="Proteomes" id="UP000316621">
    <property type="component" value="Chromosome 9"/>
</dbReference>
<organism evidence="1 2">
    <name type="scientific">Papaver somniferum</name>
    <name type="common">Opium poppy</name>
    <dbReference type="NCBI Taxonomy" id="3469"/>
    <lineage>
        <taxon>Eukaryota</taxon>
        <taxon>Viridiplantae</taxon>
        <taxon>Streptophyta</taxon>
        <taxon>Embryophyta</taxon>
        <taxon>Tracheophyta</taxon>
        <taxon>Spermatophyta</taxon>
        <taxon>Magnoliopsida</taxon>
        <taxon>Ranunculales</taxon>
        <taxon>Papaveraceae</taxon>
        <taxon>Papaveroideae</taxon>
        <taxon>Papaver</taxon>
    </lineage>
</organism>
<accession>A0A4Y7KVR4</accession>
<reference evidence="1 2" key="1">
    <citation type="journal article" date="2018" name="Science">
        <title>The opium poppy genome and morphinan production.</title>
        <authorList>
            <person name="Guo L."/>
            <person name="Winzer T."/>
            <person name="Yang X."/>
            <person name="Li Y."/>
            <person name="Ning Z."/>
            <person name="He Z."/>
            <person name="Teodor R."/>
            <person name="Lu Y."/>
            <person name="Bowser T.A."/>
            <person name="Graham I.A."/>
            <person name="Ye K."/>
        </authorList>
    </citation>
    <scope>NUCLEOTIDE SEQUENCE [LARGE SCALE GENOMIC DNA]</scope>
    <source>
        <strain evidence="2">cv. HN1</strain>
        <tissue evidence="1">Leaves</tissue>
    </source>
</reference>
<dbReference type="EMBL" id="CM010723">
    <property type="protein sequence ID" value="RZC76956.1"/>
    <property type="molecule type" value="Genomic_DNA"/>
</dbReference>
<gene>
    <name evidence="1" type="ORF">C5167_001352</name>
</gene>
<name>A0A4Y7KVR4_PAPSO</name>
<protein>
    <submittedName>
        <fullName evidence="1">Uncharacterized protein</fullName>
    </submittedName>
</protein>
<sequence length="83" mass="9176">MMQGVSIEKKQKFQDNFYMVDKCMNKVDYTASNTGGERRGRSDGSCCNGGWIEAVEMTVVVVAGVHVTCETLPVPFKHLTTNV</sequence>
<evidence type="ECO:0000313" key="2">
    <source>
        <dbReference type="Proteomes" id="UP000316621"/>
    </source>
</evidence>
<proteinExistence type="predicted"/>
<keyword evidence="2" id="KW-1185">Reference proteome</keyword>